<dbReference type="Pfam" id="PF13471">
    <property type="entry name" value="Transglut_core3"/>
    <property type="match status" value="1"/>
</dbReference>
<dbReference type="Proteomes" id="UP000641932">
    <property type="component" value="Unassembled WGS sequence"/>
</dbReference>
<name>A0A918DX03_9ACTN</name>
<dbReference type="NCBIfam" id="NF033537">
    <property type="entry name" value="lasso_biosyn_B2"/>
    <property type="match status" value="1"/>
</dbReference>
<accession>A0A918DX03</accession>
<feature type="domain" description="Microcin J25-processing protein McjB C-terminal" evidence="1">
    <location>
        <begin position="25"/>
        <end position="132"/>
    </location>
</feature>
<organism evidence="2 3">
    <name type="scientific">Wenjunlia tyrosinilytica</name>
    <dbReference type="NCBI Taxonomy" id="1544741"/>
    <lineage>
        <taxon>Bacteria</taxon>
        <taxon>Bacillati</taxon>
        <taxon>Actinomycetota</taxon>
        <taxon>Actinomycetes</taxon>
        <taxon>Kitasatosporales</taxon>
        <taxon>Streptomycetaceae</taxon>
        <taxon>Wenjunlia</taxon>
    </lineage>
</organism>
<protein>
    <recommendedName>
        <fullName evidence="1">Microcin J25-processing protein McjB C-terminal domain-containing protein</fullName>
    </recommendedName>
</protein>
<proteinExistence type="predicted"/>
<dbReference type="InterPro" id="IPR053521">
    <property type="entry name" value="McjB-like"/>
</dbReference>
<comment type="caution">
    <text evidence="2">The sequence shown here is derived from an EMBL/GenBank/DDBJ whole genome shotgun (WGS) entry which is preliminary data.</text>
</comment>
<evidence type="ECO:0000259" key="1">
    <source>
        <dbReference type="Pfam" id="PF13471"/>
    </source>
</evidence>
<evidence type="ECO:0000313" key="3">
    <source>
        <dbReference type="Proteomes" id="UP000641932"/>
    </source>
</evidence>
<sequence length="142" mass="15517">MTMQVTAELRVPLPWHRHITARAAVIAARVLIQLPPRRLRRVLESARRGARPATADRALAAREAVVTVSTRCAGQGCLQRSVATALLCRLGGGWPDWCTGIRTQPFRAHAWVEVDGAAIGESADVTLFHTVMSVRHAQGKRP</sequence>
<evidence type="ECO:0000313" key="2">
    <source>
        <dbReference type="EMBL" id="GGO87595.1"/>
    </source>
</evidence>
<dbReference type="EMBL" id="BMMS01000010">
    <property type="protein sequence ID" value="GGO87595.1"/>
    <property type="molecule type" value="Genomic_DNA"/>
</dbReference>
<dbReference type="RefSeq" id="WP_189131817.1">
    <property type="nucleotide sequence ID" value="NZ_BMMS01000010.1"/>
</dbReference>
<gene>
    <name evidence="2" type="ORF">GCM10012280_26410</name>
</gene>
<dbReference type="AlphaFoldDB" id="A0A918DX03"/>
<dbReference type="InterPro" id="IPR032708">
    <property type="entry name" value="McjB_C"/>
</dbReference>
<keyword evidence="3" id="KW-1185">Reference proteome</keyword>
<reference evidence="2" key="1">
    <citation type="journal article" date="2014" name="Int. J. Syst. Evol. Microbiol.">
        <title>Complete genome sequence of Corynebacterium casei LMG S-19264T (=DSM 44701T), isolated from a smear-ripened cheese.</title>
        <authorList>
            <consortium name="US DOE Joint Genome Institute (JGI-PGF)"/>
            <person name="Walter F."/>
            <person name="Albersmeier A."/>
            <person name="Kalinowski J."/>
            <person name="Ruckert C."/>
        </authorList>
    </citation>
    <scope>NUCLEOTIDE SEQUENCE</scope>
    <source>
        <strain evidence="2">CGMCC 4.7201</strain>
    </source>
</reference>
<reference evidence="2" key="2">
    <citation type="submission" date="2020-09" db="EMBL/GenBank/DDBJ databases">
        <authorList>
            <person name="Sun Q."/>
            <person name="Zhou Y."/>
        </authorList>
    </citation>
    <scope>NUCLEOTIDE SEQUENCE</scope>
    <source>
        <strain evidence="2">CGMCC 4.7201</strain>
    </source>
</reference>